<feature type="compositionally biased region" description="Acidic residues" evidence="1">
    <location>
        <begin position="433"/>
        <end position="444"/>
    </location>
</feature>
<proteinExistence type="predicted"/>
<keyword evidence="2" id="KW-0472">Membrane</keyword>
<reference evidence="4" key="2">
    <citation type="journal article" date="2017" name="Nat. Plants">
        <title>The Aegilops tauschii genome reveals multiple impacts of transposons.</title>
        <authorList>
            <person name="Zhao G."/>
            <person name="Zou C."/>
            <person name="Li K."/>
            <person name="Wang K."/>
            <person name="Li T."/>
            <person name="Gao L."/>
            <person name="Zhang X."/>
            <person name="Wang H."/>
            <person name="Yang Z."/>
            <person name="Liu X."/>
            <person name="Jiang W."/>
            <person name="Mao L."/>
            <person name="Kong X."/>
            <person name="Jiao Y."/>
            <person name="Jia J."/>
        </authorList>
    </citation>
    <scope>NUCLEOTIDE SEQUENCE [LARGE SCALE GENOMIC DNA]</scope>
    <source>
        <strain evidence="4">cv. AL8/78</strain>
    </source>
</reference>
<feature type="transmembrane region" description="Helical" evidence="2">
    <location>
        <begin position="68"/>
        <end position="90"/>
    </location>
</feature>
<keyword evidence="4" id="KW-1185">Reference proteome</keyword>
<feature type="region of interest" description="Disordered" evidence="1">
    <location>
        <begin position="1"/>
        <end position="23"/>
    </location>
</feature>
<dbReference type="AlphaFoldDB" id="A0A453ADL7"/>
<name>A0A453ADL7_AEGTS</name>
<evidence type="ECO:0000256" key="1">
    <source>
        <dbReference type="SAM" id="MobiDB-lite"/>
    </source>
</evidence>
<reference evidence="4" key="1">
    <citation type="journal article" date="2014" name="Science">
        <title>Ancient hybridizations among the ancestral genomes of bread wheat.</title>
        <authorList>
            <consortium name="International Wheat Genome Sequencing Consortium,"/>
            <person name="Marcussen T."/>
            <person name="Sandve S.R."/>
            <person name="Heier L."/>
            <person name="Spannagl M."/>
            <person name="Pfeifer M."/>
            <person name="Jakobsen K.S."/>
            <person name="Wulff B.B."/>
            <person name="Steuernagel B."/>
            <person name="Mayer K.F."/>
            <person name="Olsen O.A."/>
        </authorList>
    </citation>
    <scope>NUCLEOTIDE SEQUENCE [LARGE SCALE GENOMIC DNA]</scope>
    <source>
        <strain evidence="4">cv. AL8/78</strain>
    </source>
</reference>
<dbReference type="Gramene" id="AET2Gv20083700.1">
    <property type="protein sequence ID" value="AET2Gv20083700.1"/>
    <property type="gene ID" value="AET2Gv20083700"/>
</dbReference>
<feature type="region of interest" description="Disordered" evidence="1">
    <location>
        <begin position="394"/>
        <end position="481"/>
    </location>
</feature>
<feature type="compositionally biased region" description="Basic residues" evidence="1">
    <location>
        <begin position="13"/>
        <end position="23"/>
    </location>
</feature>
<feature type="transmembrane region" description="Helical" evidence="2">
    <location>
        <begin position="35"/>
        <end position="56"/>
    </location>
</feature>
<dbReference type="Proteomes" id="UP000015105">
    <property type="component" value="Chromosome 2D"/>
</dbReference>
<dbReference type="EnsemblPlants" id="AET2Gv20083700.1">
    <property type="protein sequence ID" value="AET2Gv20083700.1"/>
    <property type="gene ID" value="AET2Gv20083700"/>
</dbReference>
<keyword evidence="2" id="KW-0812">Transmembrane</keyword>
<evidence type="ECO:0000313" key="4">
    <source>
        <dbReference type="Proteomes" id="UP000015105"/>
    </source>
</evidence>
<feature type="region of interest" description="Disordered" evidence="1">
    <location>
        <begin position="533"/>
        <end position="567"/>
    </location>
</feature>
<feature type="compositionally biased region" description="Acidic residues" evidence="1">
    <location>
        <begin position="551"/>
        <end position="564"/>
    </location>
</feature>
<reference evidence="3" key="3">
    <citation type="journal article" date="2017" name="Nature">
        <title>Genome sequence of the progenitor of the wheat D genome Aegilops tauschii.</title>
        <authorList>
            <person name="Luo M.C."/>
            <person name="Gu Y.Q."/>
            <person name="Puiu D."/>
            <person name="Wang H."/>
            <person name="Twardziok S.O."/>
            <person name="Deal K.R."/>
            <person name="Huo N."/>
            <person name="Zhu T."/>
            <person name="Wang L."/>
            <person name="Wang Y."/>
            <person name="McGuire P.E."/>
            <person name="Liu S."/>
            <person name="Long H."/>
            <person name="Ramasamy R.K."/>
            <person name="Rodriguez J.C."/>
            <person name="Van S.L."/>
            <person name="Yuan L."/>
            <person name="Wang Z."/>
            <person name="Xia Z."/>
            <person name="Xiao L."/>
            <person name="Anderson O.D."/>
            <person name="Ouyang S."/>
            <person name="Liang Y."/>
            <person name="Zimin A.V."/>
            <person name="Pertea G."/>
            <person name="Qi P."/>
            <person name="Bennetzen J.L."/>
            <person name="Dai X."/>
            <person name="Dawson M.W."/>
            <person name="Muller H.G."/>
            <person name="Kugler K."/>
            <person name="Rivarola-Duarte L."/>
            <person name="Spannagl M."/>
            <person name="Mayer K.F.X."/>
            <person name="Lu F.H."/>
            <person name="Bevan M.W."/>
            <person name="Leroy P."/>
            <person name="Li P."/>
            <person name="You F.M."/>
            <person name="Sun Q."/>
            <person name="Liu Z."/>
            <person name="Lyons E."/>
            <person name="Wicker T."/>
            <person name="Salzberg S.L."/>
            <person name="Devos K.M."/>
            <person name="Dvorak J."/>
        </authorList>
    </citation>
    <scope>NUCLEOTIDE SEQUENCE [LARGE SCALE GENOMIC DNA]</scope>
    <source>
        <strain evidence="3">cv. AL8/78</strain>
    </source>
</reference>
<feature type="region of interest" description="Disordered" evidence="1">
    <location>
        <begin position="344"/>
        <end position="372"/>
    </location>
</feature>
<dbReference type="PANTHER" id="PTHR36760">
    <property type="entry name" value="ACIDIC LEUCINE-RICH NUCLEAR PHOSPHOPROTEIN 32 FAMILY B PROTEIN"/>
    <property type="match status" value="1"/>
</dbReference>
<reference evidence="3" key="4">
    <citation type="submission" date="2019-03" db="UniProtKB">
        <authorList>
            <consortium name="EnsemblPlants"/>
        </authorList>
    </citation>
    <scope>IDENTIFICATION</scope>
</reference>
<organism evidence="3 4">
    <name type="scientific">Aegilops tauschii subsp. strangulata</name>
    <name type="common">Goatgrass</name>
    <dbReference type="NCBI Taxonomy" id="200361"/>
    <lineage>
        <taxon>Eukaryota</taxon>
        <taxon>Viridiplantae</taxon>
        <taxon>Streptophyta</taxon>
        <taxon>Embryophyta</taxon>
        <taxon>Tracheophyta</taxon>
        <taxon>Spermatophyta</taxon>
        <taxon>Magnoliopsida</taxon>
        <taxon>Liliopsida</taxon>
        <taxon>Poales</taxon>
        <taxon>Poaceae</taxon>
        <taxon>BOP clade</taxon>
        <taxon>Pooideae</taxon>
        <taxon>Triticodae</taxon>
        <taxon>Triticeae</taxon>
        <taxon>Triticinae</taxon>
        <taxon>Aegilops</taxon>
    </lineage>
</organism>
<accession>A0A453ADL7</accession>
<sequence length="613" mass="66875">DDKPHPPSEQSRPRARGRWRSRRKTTMARIDGGSALAFCVLHDLLGAAAFLAAHPLHAAYALFFHRGLLALAAFFCPLLLSTALLLVVLLTAAPYVAPGRAGARYLGSTCGVAVAALCAGLRPDGGLGLIGQLCSFVLGPAGVGEVVFVGEVCDAGGGSCFLLEEKSLLYAYATRELEGELPLQSVSREEICFLSNGEFYEEDMPNFKDEIQEKNVVCEDLKKAPETLSSSSEHCCPGETFMPVPEMEEQEKSINNVSLPERKGFSSDAVKEKRLECDPVPLSAMEANTPERVSKPRSSISQRIRQWESGNLKLVLDEIEDNPVEICFEKESFKGVKEAVPLKTESCDQKQSEDQLAQEESDRKQSPEEELVDVKEELVRSKVAEKCSEDLRAEEIASIIGEPEADPPQEQRREDVQAEEDAQPNGQDHQEDVQEEQEHEDADGGEGPLRSTSIARRVHTRTSSESLAGAGEGSPSKGKEWKRTLACKLYEERIQLKVCRDRAVAGACADDMDMLWEAYETGGGSSSAVAVAVAGDTKPRGGGGSKANEQSVDEEEEEEDEEDEGPVRQLCCLQALKFSTRKMNLGGGKPSLSKISRVLKRMTALSRVGSRRK</sequence>
<protein>
    <submittedName>
        <fullName evidence="3">Uncharacterized protein</fullName>
    </submittedName>
</protein>
<reference evidence="3" key="5">
    <citation type="journal article" date="2021" name="G3 (Bethesda)">
        <title>Aegilops tauschii genome assembly Aet v5.0 features greater sequence contiguity and improved annotation.</title>
        <authorList>
            <person name="Wang L."/>
            <person name="Zhu T."/>
            <person name="Rodriguez J.C."/>
            <person name="Deal K.R."/>
            <person name="Dubcovsky J."/>
            <person name="McGuire P.E."/>
            <person name="Lux T."/>
            <person name="Spannagl M."/>
            <person name="Mayer K.F.X."/>
            <person name="Baldrich P."/>
            <person name="Meyers B.C."/>
            <person name="Huo N."/>
            <person name="Gu Y.Q."/>
            <person name="Zhou H."/>
            <person name="Devos K.M."/>
            <person name="Bennetzen J.L."/>
            <person name="Unver T."/>
            <person name="Budak H."/>
            <person name="Gulick P.J."/>
            <person name="Galiba G."/>
            <person name="Kalapos B."/>
            <person name="Nelson D.R."/>
            <person name="Li P."/>
            <person name="You F.M."/>
            <person name="Luo M.C."/>
            <person name="Dvorak J."/>
        </authorList>
    </citation>
    <scope>NUCLEOTIDE SEQUENCE [LARGE SCALE GENOMIC DNA]</scope>
    <source>
        <strain evidence="3">cv. AL8/78</strain>
    </source>
</reference>
<dbReference type="PANTHER" id="PTHR36760:SF1">
    <property type="entry name" value="ACIDIC LEUCINE-RICH NUCLEAR PHOSPHOPROTEIN 32 FAMILY B PROTEIN"/>
    <property type="match status" value="1"/>
</dbReference>
<keyword evidence="2" id="KW-1133">Transmembrane helix</keyword>
<evidence type="ECO:0000313" key="3">
    <source>
        <dbReference type="EnsemblPlants" id="AET2Gv20083700.1"/>
    </source>
</evidence>
<feature type="compositionally biased region" description="Low complexity" evidence="1">
    <location>
        <begin position="463"/>
        <end position="476"/>
    </location>
</feature>
<feature type="compositionally biased region" description="Basic and acidic residues" evidence="1">
    <location>
        <begin position="360"/>
        <end position="372"/>
    </location>
</feature>
<evidence type="ECO:0000256" key="2">
    <source>
        <dbReference type="SAM" id="Phobius"/>
    </source>
</evidence>